<dbReference type="Gene3D" id="3.20.20.80">
    <property type="entry name" value="Glycosidases"/>
    <property type="match status" value="1"/>
</dbReference>
<dbReference type="SUPFAM" id="SSF81296">
    <property type="entry name" value="E set domains"/>
    <property type="match status" value="1"/>
</dbReference>
<accession>A0A399DXX5</accession>
<keyword evidence="7 14" id="KW-0378">Hydrolase</keyword>
<feature type="binding site" evidence="16">
    <location>
        <begin position="359"/>
        <end position="364"/>
    </location>
    <ligand>
        <name>substrate</name>
    </ligand>
</feature>
<feature type="domain" description="Glycosyl hydrolase family 13 catalytic" evidence="18">
    <location>
        <begin position="62"/>
        <end position="480"/>
    </location>
</feature>
<feature type="binding site" evidence="16">
    <location>
        <begin position="290"/>
        <end position="294"/>
    </location>
    <ligand>
        <name>substrate</name>
    </ligand>
</feature>
<evidence type="ECO:0000259" key="18">
    <source>
        <dbReference type="SMART" id="SM00642"/>
    </source>
</evidence>
<keyword evidence="6" id="KW-0963">Cytoplasm</keyword>
<dbReference type="PANTHER" id="PTHR43651">
    <property type="entry name" value="1,4-ALPHA-GLUCAN-BRANCHING ENZYME"/>
    <property type="match status" value="1"/>
</dbReference>
<keyword evidence="8" id="KW-0119">Carbohydrate metabolism</keyword>
<dbReference type="GO" id="GO:0033942">
    <property type="term" value="F:4-alpha-D-(1-&gt;4)-alpha-D-glucanotrehalose trehalohydrolase activity"/>
    <property type="evidence" value="ECO:0007669"/>
    <property type="project" value="UniProtKB-EC"/>
</dbReference>
<dbReference type="Gene3D" id="2.60.40.10">
    <property type="entry name" value="Immunoglobulins"/>
    <property type="match status" value="1"/>
</dbReference>
<evidence type="ECO:0000256" key="8">
    <source>
        <dbReference type="ARBA" id="ARBA00023277"/>
    </source>
</evidence>
<comment type="similarity">
    <text evidence="3 14">Belongs to the glycosyl hydrolase 13 family.</text>
</comment>
<evidence type="ECO:0000256" key="10">
    <source>
        <dbReference type="ARBA" id="ARBA00032057"/>
    </source>
</evidence>
<dbReference type="CDD" id="cd11325">
    <property type="entry name" value="AmyAc_GTHase"/>
    <property type="match status" value="1"/>
</dbReference>
<feature type="active site" description="Nucleophile" evidence="15">
    <location>
        <position position="231"/>
    </location>
</feature>
<evidence type="ECO:0000256" key="11">
    <source>
        <dbReference type="ARBA" id="ARBA00033284"/>
    </source>
</evidence>
<dbReference type="PANTHER" id="PTHR43651:SF11">
    <property type="entry name" value="MALTO-OLIGOSYLTREHALOSE TREHALOHYDROLASE"/>
    <property type="match status" value="1"/>
</dbReference>
<name>A0A399DXX5_9DEIN</name>
<evidence type="ECO:0000256" key="12">
    <source>
        <dbReference type="ARBA" id="ARBA00034013"/>
    </source>
</evidence>
<evidence type="ECO:0000313" key="19">
    <source>
        <dbReference type="EMBL" id="RIH77007.1"/>
    </source>
</evidence>
<dbReference type="InterPro" id="IPR013783">
    <property type="entry name" value="Ig-like_fold"/>
</dbReference>
<feature type="site" description="Transition state stabilizer" evidence="17">
    <location>
        <position position="360"/>
    </location>
</feature>
<evidence type="ECO:0000256" key="2">
    <source>
        <dbReference type="ARBA" id="ARBA00005199"/>
    </source>
</evidence>
<dbReference type="EC" id="3.2.1.141" evidence="4 13"/>
<gene>
    <name evidence="19" type="primary">treZ</name>
    <name evidence="19" type="ORF">Mterra_03813</name>
</gene>
<evidence type="ECO:0000256" key="16">
    <source>
        <dbReference type="PIRSR" id="PIRSR006337-2"/>
    </source>
</evidence>
<dbReference type="SMART" id="SM00642">
    <property type="entry name" value="Aamy"/>
    <property type="match status" value="1"/>
</dbReference>
<organism evidence="19 20">
    <name type="scientific">Calidithermus terrae</name>
    <dbReference type="NCBI Taxonomy" id="1408545"/>
    <lineage>
        <taxon>Bacteria</taxon>
        <taxon>Thermotogati</taxon>
        <taxon>Deinococcota</taxon>
        <taxon>Deinococci</taxon>
        <taxon>Thermales</taxon>
        <taxon>Thermaceae</taxon>
        <taxon>Calidithermus</taxon>
    </lineage>
</organism>
<evidence type="ECO:0000256" key="17">
    <source>
        <dbReference type="PIRSR" id="PIRSR006337-3"/>
    </source>
</evidence>
<dbReference type="Pfam" id="PF00128">
    <property type="entry name" value="Alpha-amylase"/>
    <property type="match status" value="1"/>
</dbReference>
<protein>
    <recommendedName>
        <fullName evidence="5 13">Malto-oligosyltrehalose trehalohydrolase</fullName>
        <shortName evidence="14">MTHase</shortName>
        <ecNumber evidence="4 13">3.2.1.141</ecNumber>
    </recommendedName>
    <alternativeName>
        <fullName evidence="11 14">4-alpha-D-((1-&gt;4)-alpha-D-glucano)trehalose trehalohydrolase</fullName>
    </alternativeName>
    <alternativeName>
        <fullName evidence="10 14">Maltooligosyl trehalose trehalohydrolase</fullName>
    </alternativeName>
</protein>
<dbReference type="InterPro" id="IPR044901">
    <property type="entry name" value="Trehalose_TreZ_E-set_sf"/>
</dbReference>
<sequence length="569" mass="62905">MALYQEGEASRHPMEPEGEGYFTAWLEGLGPGARYKYRVDGEGPFPDPASRYQPEGVHGPSEVVDPAFAWTDSGWKGRGLEELVVMEVHVGTATPEGTFAALAEKLPHYRGLGVSALELMPLADFPGRWNWGYDGVSLYAPARAYGRPEDLKRLVDTAHAQGLAVLLDVVYNHLGPDGNYLWAYSRDHFTDRHKTPWGDGPNFELGPVRAFFVENALYWLEEFHLDGLRFDATHALLDDSPRHVLREIAERARERIPRALAFVAEDERNEARLVLPAEEGGLGLDAVWADDFHHGLRRALAGDSEGYYAEYDGTAAEVARALEQGWVYCGQPTRREGRPRGSDPARVRLPAFVHCVQNHDQVGNRAHGERLNHQVSPGAFRAASALLLLEAATPLLFMGQEWAAGSPFLYFTDHPAELGRRVSEGRRAEFAGFSSFAAGGPIPDPQDPETFLRSKLDWGELEAGEHRATLEFYRALLRLRRTHPALRSRERSSQRAWPADGETLLLRRETPPQVLLLVAHWGEGARVELPPGPWRVLLASDGEPALQGGVLHVPAAGAVVLEAAGRAAH</sequence>
<dbReference type="Gene3D" id="1.10.10.760">
    <property type="entry name" value="E-set domains of sugar-utilizing enzymes"/>
    <property type="match status" value="1"/>
</dbReference>
<dbReference type="Proteomes" id="UP000265715">
    <property type="component" value="Unassembled WGS sequence"/>
</dbReference>
<evidence type="ECO:0000256" key="3">
    <source>
        <dbReference type="ARBA" id="ARBA00008061"/>
    </source>
</evidence>
<evidence type="ECO:0000256" key="1">
    <source>
        <dbReference type="ARBA" id="ARBA00004496"/>
    </source>
</evidence>
<evidence type="ECO:0000256" key="9">
    <source>
        <dbReference type="ARBA" id="ARBA00023295"/>
    </source>
</evidence>
<dbReference type="PIRSF" id="PIRSF006337">
    <property type="entry name" value="Trehalose_TreZ"/>
    <property type="match status" value="1"/>
</dbReference>
<feature type="binding site" evidence="16">
    <location>
        <begin position="229"/>
        <end position="234"/>
    </location>
    <ligand>
        <name>substrate</name>
    </ligand>
</feature>
<keyword evidence="9 14" id="KW-0326">Glycosidase</keyword>
<dbReference type="NCBIfam" id="TIGR02402">
    <property type="entry name" value="trehalose_TreZ"/>
    <property type="match status" value="1"/>
</dbReference>
<evidence type="ECO:0000256" key="4">
    <source>
        <dbReference type="ARBA" id="ARBA00012268"/>
    </source>
</evidence>
<reference evidence="19 20" key="1">
    <citation type="submission" date="2018-08" db="EMBL/GenBank/DDBJ databases">
        <title>Meiothermus terrae DSM 26712 genome sequencing project.</title>
        <authorList>
            <person name="Da Costa M.S."/>
            <person name="Albuquerque L."/>
            <person name="Raposo P."/>
            <person name="Froufe H.J.C."/>
            <person name="Barroso C.S."/>
            <person name="Egas C."/>
        </authorList>
    </citation>
    <scope>NUCLEOTIDE SEQUENCE [LARGE SCALE GENOMIC DNA]</scope>
    <source>
        <strain evidence="19 20">DSM 26712</strain>
    </source>
</reference>
<proteinExistence type="inferred from homology"/>
<dbReference type="AlphaFoldDB" id="A0A399DXX5"/>
<dbReference type="GO" id="GO:0005992">
    <property type="term" value="P:trehalose biosynthetic process"/>
    <property type="evidence" value="ECO:0007669"/>
    <property type="project" value="UniProtKB-UniRule"/>
</dbReference>
<dbReference type="InterPro" id="IPR017853">
    <property type="entry name" value="GH"/>
</dbReference>
<comment type="catalytic activity">
    <reaction evidence="12 14">
        <text>hydrolysis of (1-&gt;4)-alpha-D-glucosidic linkage in 4-alpha-D-[(1-&gt;4)-alpha-D-glucanosyl]n trehalose to yield trehalose and (1-&gt;4)-alpha-D-glucan.</text>
        <dbReference type="EC" id="3.2.1.141"/>
    </reaction>
</comment>
<evidence type="ECO:0000256" key="5">
    <source>
        <dbReference type="ARBA" id="ARBA00015938"/>
    </source>
</evidence>
<feature type="active site" description="Proton donor" evidence="15">
    <location>
        <position position="265"/>
    </location>
</feature>
<dbReference type="CDD" id="cd02853">
    <property type="entry name" value="E_set_MTHase_like_N"/>
    <property type="match status" value="1"/>
</dbReference>
<evidence type="ECO:0000256" key="13">
    <source>
        <dbReference type="NCBIfam" id="TIGR02402"/>
    </source>
</evidence>
<comment type="caution">
    <text evidence="19">The sequence shown here is derived from an EMBL/GenBank/DDBJ whole genome shotgun (WGS) entry which is preliminary data.</text>
</comment>
<keyword evidence="20" id="KW-1185">Reference proteome</keyword>
<evidence type="ECO:0000256" key="7">
    <source>
        <dbReference type="ARBA" id="ARBA00022801"/>
    </source>
</evidence>
<dbReference type="EMBL" id="QXDL01000300">
    <property type="protein sequence ID" value="RIH77007.1"/>
    <property type="molecule type" value="Genomic_DNA"/>
</dbReference>
<comment type="subcellular location">
    <subcellularLocation>
        <location evidence="1 15">Cytoplasm</location>
    </subcellularLocation>
</comment>
<evidence type="ECO:0000256" key="6">
    <source>
        <dbReference type="ARBA" id="ARBA00022490"/>
    </source>
</evidence>
<dbReference type="SUPFAM" id="SSF51445">
    <property type="entry name" value="(Trans)glycosidases"/>
    <property type="match status" value="1"/>
</dbReference>
<evidence type="ECO:0000256" key="14">
    <source>
        <dbReference type="PIRNR" id="PIRNR006337"/>
    </source>
</evidence>
<dbReference type="GO" id="GO:0005737">
    <property type="term" value="C:cytoplasm"/>
    <property type="evidence" value="ECO:0007669"/>
    <property type="project" value="UniProtKB-SubCell"/>
</dbReference>
<dbReference type="InterPro" id="IPR012768">
    <property type="entry name" value="Trehalose_TreZ"/>
</dbReference>
<dbReference type="InterPro" id="IPR006047">
    <property type="entry name" value="GH13_cat_dom"/>
</dbReference>
<dbReference type="InterPro" id="IPR014756">
    <property type="entry name" value="Ig_E-set"/>
</dbReference>
<evidence type="ECO:0000256" key="15">
    <source>
        <dbReference type="PIRSR" id="PIRSR006337-1"/>
    </source>
</evidence>
<dbReference type="UniPathway" id="UPA00299"/>
<comment type="pathway">
    <text evidence="2 14">Glycan biosynthesis; trehalose biosynthesis.</text>
</comment>
<evidence type="ECO:0000313" key="20">
    <source>
        <dbReference type="Proteomes" id="UP000265715"/>
    </source>
</evidence>